<dbReference type="Gene3D" id="3.40.50.2300">
    <property type="match status" value="2"/>
</dbReference>
<reference evidence="6 7" key="1">
    <citation type="journal article" date="2022" name="Genome Biol. Evol.">
        <title>Host diet, physiology and behaviors set the stage for Lachnospiraceae cladogenesis.</title>
        <authorList>
            <person name="Vera-Ponce De Leon A."/>
            <person name="Schneider M."/>
            <person name="Jahnes B.C."/>
            <person name="Sadowski V."/>
            <person name="Camuy-Velez L.A."/>
            <person name="Duan J."/>
            <person name="Sabree Z.L."/>
        </authorList>
    </citation>
    <scope>NUCLEOTIDE SEQUENCE [LARGE SCALE GENOMIC DNA]</scope>
    <source>
        <strain evidence="6 7">PAL113</strain>
    </source>
</reference>
<evidence type="ECO:0000313" key="6">
    <source>
        <dbReference type="EMBL" id="MCP1102708.1"/>
    </source>
</evidence>
<evidence type="ECO:0000256" key="4">
    <source>
        <dbReference type="SAM" id="SignalP"/>
    </source>
</evidence>
<feature type="chain" id="PRO_5046978908" evidence="4">
    <location>
        <begin position="26"/>
        <end position="325"/>
    </location>
</feature>
<comment type="subcellular location">
    <subcellularLocation>
        <location evidence="1">Cell envelope</location>
    </subcellularLocation>
</comment>
<dbReference type="SUPFAM" id="SSF53822">
    <property type="entry name" value="Periplasmic binding protein-like I"/>
    <property type="match status" value="1"/>
</dbReference>
<name>A0ABT1EA81_9FIRM</name>
<evidence type="ECO:0000256" key="3">
    <source>
        <dbReference type="ARBA" id="ARBA00022729"/>
    </source>
</evidence>
<gene>
    <name evidence="6" type="ORF">NK125_09795</name>
</gene>
<evidence type="ECO:0000256" key="2">
    <source>
        <dbReference type="ARBA" id="ARBA00007639"/>
    </source>
</evidence>
<accession>A0ABT1EA81</accession>
<protein>
    <submittedName>
        <fullName evidence="6">Sugar ABC transporter substrate-binding protein</fullName>
    </submittedName>
</protein>
<evidence type="ECO:0000313" key="7">
    <source>
        <dbReference type="Proteomes" id="UP001523566"/>
    </source>
</evidence>
<comment type="caution">
    <text evidence="6">The sequence shown here is derived from an EMBL/GenBank/DDBJ whole genome shotgun (WGS) entry which is preliminary data.</text>
</comment>
<sequence length="325" mass="34940">MKKMKQVVVLLVVFAMLLVSITACGKKEESKDSSEKKDAEYNIAVLIPGSVAYFTATRAGADKAAEELGVKLSYSDANWDAAKQLSQIEDAISKNVDMIAVCAADAEGILPGIQAANDAEIPILTFTNAVGSDESGTVDGVVSYVGQSETETGMLCAEIAKELLPDGGNVVCIEGKPGTYPQIYRSKGFEEGIEGSNLKVVYNQTANWDKEEAMSITEDLIQKGTDIDLFFCQDDGMATGVGQVLEEAGVRDKIKVIGLGGSIQGLQALKDGYMDANTYMSAEEEGHTAIETCVRYLKGEDVEKLTLLKQVEVNQENVDDFKGEW</sequence>
<keyword evidence="3 4" id="KW-0732">Signal</keyword>
<dbReference type="Proteomes" id="UP001523566">
    <property type="component" value="Unassembled WGS sequence"/>
</dbReference>
<dbReference type="RefSeq" id="WP_262066494.1">
    <property type="nucleotide sequence ID" value="NZ_JAMXOD010000013.1"/>
</dbReference>
<feature type="signal peptide" evidence="4">
    <location>
        <begin position="1"/>
        <end position="25"/>
    </location>
</feature>
<dbReference type="Pfam" id="PF13407">
    <property type="entry name" value="Peripla_BP_4"/>
    <property type="match status" value="1"/>
</dbReference>
<dbReference type="PROSITE" id="PS51257">
    <property type="entry name" value="PROKAR_LIPOPROTEIN"/>
    <property type="match status" value="1"/>
</dbReference>
<comment type="similarity">
    <text evidence="2">Belongs to the bacterial solute-binding protein 2 family.</text>
</comment>
<evidence type="ECO:0000259" key="5">
    <source>
        <dbReference type="Pfam" id="PF13407"/>
    </source>
</evidence>
<evidence type="ECO:0000256" key="1">
    <source>
        <dbReference type="ARBA" id="ARBA00004196"/>
    </source>
</evidence>
<dbReference type="EMBL" id="JAMZFW010000013">
    <property type="protein sequence ID" value="MCP1102708.1"/>
    <property type="molecule type" value="Genomic_DNA"/>
</dbReference>
<dbReference type="InterPro" id="IPR028082">
    <property type="entry name" value="Peripla_BP_I"/>
</dbReference>
<dbReference type="PANTHER" id="PTHR46847">
    <property type="entry name" value="D-ALLOSE-BINDING PERIPLASMIC PROTEIN-RELATED"/>
    <property type="match status" value="1"/>
</dbReference>
<proteinExistence type="inferred from homology"/>
<keyword evidence="7" id="KW-1185">Reference proteome</keyword>
<dbReference type="CDD" id="cd01536">
    <property type="entry name" value="PBP1_ABC_sugar_binding-like"/>
    <property type="match status" value="1"/>
</dbReference>
<dbReference type="InterPro" id="IPR025997">
    <property type="entry name" value="SBP_2_dom"/>
</dbReference>
<feature type="domain" description="Periplasmic binding protein" evidence="5">
    <location>
        <begin position="44"/>
        <end position="300"/>
    </location>
</feature>
<dbReference type="PANTHER" id="PTHR46847:SF1">
    <property type="entry name" value="D-ALLOSE-BINDING PERIPLASMIC PROTEIN-RELATED"/>
    <property type="match status" value="1"/>
</dbReference>
<organism evidence="6 7">
    <name type="scientific">Aequitasia blattaphilus</name>
    <dbReference type="NCBI Taxonomy" id="2949332"/>
    <lineage>
        <taxon>Bacteria</taxon>
        <taxon>Bacillati</taxon>
        <taxon>Bacillota</taxon>
        <taxon>Clostridia</taxon>
        <taxon>Lachnospirales</taxon>
        <taxon>Lachnospiraceae</taxon>
        <taxon>Aequitasia</taxon>
    </lineage>
</organism>